<proteinExistence type="predicted"/>
<protein>
    <submittedName>
        <fullName evidence="2">DUF6168 family protein</fullName>
    </submittedName>
</protein>
<comment type="caution">
    <text evidence="2">The sequence shown here is derived from an EMBL/GenBank/DDBJ whole genome shotgun (WGS) entry which is preliminary data.</text>
</comment>
<keyword evidence="1" id="KW-1133">Transmembrane helix</keyword>
<dbReference type="RefSeq" id="WP_277900531.1">
    <property type="nucleotide sequence ID" value="NZ_JAPMUA010000004.1"/>
</dbReference>
<dbReference type="Pfam" id="PF19665">
    <property type="entry name" value="DUF6168"/>
    <property type="match status" value="1"/>
</dbReference>
<organism evidence="2 3">
    <name type="scientific">Galbibacter pacificus</name>
    <dbReference type="NCBI Taxonomy" id="2996052"/>
    <lineage>
        <taxon>Bacteria</taxon>
        <taxon>Pseudomonadati</taxon>
        <taxon>Bacteroidota</taxon>
        <taxon>Flavobacteriia</taxon>
        <taxon>Flavobacteriales</taxon>
        <taxon>Flavobacteriaceae</taxon>
        <taxon>Galbibacter</taxon>
    </lineage>
</organism>
<feature type="transmembrane region" description="Helical" evidence="1">
    <location>
        <begin position="5"/>
        <end position="27"/>
    </location>
</feature>
<evidence type="ECO:0000256" key="1">
    <source>
        <dbReference type="SAM" id="Phobius"/>
    </source>
</evidence>
<dbReference type="InterPro" id="IPR046166">
    <property type="entry name" value="DUF6168"/>
</dbReference>
<gene>
    <name evidence="2" type="ORF">OSR52_13130</name>
</gene>
<keyword evidence="3" id="KW-1185">Reference proteome</keyword>
<name>A0ABT6FU70_9FLAO</name>
<feature type="transmembrane region" description="Helical" evidence="1">
    <location>
        <begin position="68"/>
        <end position="90"/>
    </location>
</feature>
<feature type="transmembrane region" description="Helical" evidence="1">
    <location>
        <begin position="39"/>
        <end position="61"/>
    </location>
</feature>
<accession>A0ABT6FU70</accession>
<keyword evidence="1" id="KW-0812">Transmembrane</keyword>
<evidence type="ECO:0000313" key="3">
    <source>
        <dbReference type="Proteomes" id="UP001153642"/>
    </source>
</evidence>
<dbReference type="Proteomes" id="UP001153642">
    <property type="component" value="Unassembled WGS sequence"/>
</dbReference>
<feature type="transmembrane region" description="Helical" evidence="1">
    <location>
        <begin position="102"/>
        <end position="124"/>
    </location>
</feature>
<evidence type="ECO:0000313" key="2">
    <source>
        <dbReference type="EMBL" id="MDG3586813.1"/>
    </source>
</evidence>
<dbReference type="EMBL" id="JAPMUA010000004">
    <property type="protein sequence ID" value="MDG3586813.1"/>
    <property type="molecule type" value="Genomic_DNA"/>
</dbReference>
<sequence length="125" mass="14169">MQSLLYRFTAALIIVMGVSFFVHALILDKFFPGNAINSLGLAYVVNGVLAMVIFSVIYIFRKKLYSQIGFLFLAGSLLKFLVFFLIFLPIYNADGTLSRMEFITFFIPYAFALIIETISVSRLLK</sequence>
<keyword evidence="1" id="KW-0472">Membrane</keyword>
<reference evidence="2" key="1">
    <citation type="submission" date="2022-11" db="EMBL/GenBank/DDBJ databases">
        <title>High-quality draft genome sequence of Galbibacter sp. strain CMA-7.</title>
        <authorList>
            <person name="Wei L."/>
            <person name="Dong C."/>
            <person name="Shao Z."/>
        </authorList>
    </citation>
    <scope>NUCLEOTIDE SEQUENCE</scope>
    <source>
        <strain evidence="2">CMA-7</strain>
    </source>
</reference>